<name>A0A934STB2_9BURK</name>
<dbReference type="Gene3D" id="3.55.40.10">
    <property type="entry name" value="minor pseudopilin epsh domain"/>
    <property type="match status" value="1"/>
</dbReference>
<evidence type="ECO:0000256" key="11">
    <source>
        <dbReference type="SAM" id="Phobius"/>
    </source>
</evidence>
<dbReference type="AlphaFoldDB" id="A0A934STB2"/>
<dbReference type="GO" id="GO:0005886">
    <property type="term" value="C:plasma membrane"/>
    <property type="evidence" value="ECO:0007669"/>
    <property type="project" value="UniProtKB-SubCell"/>
</dbReference>
<dbReference type="SUPFAM" id="SSF54523">
    <property type="entry name" value="Pili subunits"/>
    <property type="match status" value="1"/>
</dbReference>
<evidence type="ECO:0000256" key="3">
    <source>
        <dbReference type="ARBA" id="ARBA00022475"/>
    </source>
</evidence>
<keyword evidence="3" id="KW-1003">Cell membrane</keyword>
<proteinExistence type="inferred from homology"/>
<evidence type="ECO:0000256" key="2">
    <source>
        <dbReference type="ARBA" id="ARBA00021549"/>
    </source>
</evidence>
<dbReference type="GO" id="GO:0015628">
    <property type="term" value="P:protein secretion by the type II secretion system"/>
    <property type="evidence" value="ECO:0007669"/>
    <property type="project" value="InterPro"/>
</dbReference>
<evidence type="ECO:0000256" key="6">
    <source>
        <dbReference type="ARBA" id="ARBA00022692"/>
    </source>
</evidence>
<accession>A0A934STB2</accession>
<evidence type="ECO:0000313" key="14">
    <source>
        <dbReference type="Proteomes" id="UP000622890"/>
    </source>
</evidence>
<dbReference type="RefSeq" id="WP_200591586.1">
    <property type="nucleotide sequence ID" value="NZ_JAEPBG010000003.1"/>
</dbReference>
<keyword evidence="7 11" id="KW-1133">Transmembrane helix</keyword>
<evidence type="ECO:0000259" key="12">
    <source>
        <dbReference type="Pfam" id="PF12019"/>
    </source>
</evidence>
<reference evidence="13" key="1">
    <citation type="submission" date="2021-01" db="EMBL/GenBank/DDBJ databases">
        <title>Genome sequence of strain Noviherbaspirillum sp. DKR-6.</title>
        <authorList>
            <person name="Chaudhary D.K."/>
        </authorList>
    </citation>
    <scope>NUCLEOTIDE SEQUENCE</scope>
    <source>
        <strain evidence="13">DKR-6</strain>
    </source>
</reference>
<evidence type="ECO:0000256" key="7">
    <source>
        <dbReference type="ARBA" id="ARBA00022989"/>
    </source>
</evidence>
<keyword evidence="6 11" id="KW-0812">Transmembrane</keyword>
<keyword evidence="14" id="KW-1185">Reference proteome</keyword>
<sequence>MLKSHIAHGLTLVEMLVGLIVMSCLLLVGTPSFTRWIQEMQIRAAAESVQTGLQLARGEAVRRNRAVLFTLKNANGLVEWVVGCKTATAACPATIAARGSDDLGRNARVAATTDATNAVNFSVELTPGSGLPFEVEFNGLGNLVSGSGGRIDVSNAALAPSSRLTVILGASGLIRLCDPTVSRSVKVTGCG</sequence>
<keyword evidence="5" id="KW-0997">Cell inner membrane</keyword>
<keyword evidence="4" id="KW-0488">Methylation</keyword>
<comment type="caution">
    <text evidence="13">The sequence shown here is derived from an EMBL/GenBank/DDBJ whole genome shotgun (WGS) entry which is preliminary data.</text>
</comment>
<evidence type="ECO:0000256" key="1">
    <source>
        <dbReference type="ARBA" id="ARBA00004377"/>
    </source>
</evidence>
<dbReference type="Pfam" id="PF12019">
    <property type="entry name" value="GspH"/>
    <property type="match status" value="1"/>
</dbReference>
<evidence type="ECO:0000256" key="4">
    <source>
        <dbReference type="ARBA" id="ARBA00022481"/>
    </source>
</evidence>
<dbReference type="Proteomes" id="UP000622890">
    <property type="component" value="Unassembled WGS sequence"/>
</dbReference>
<protein>
    <recommendedName>
        <fullName evidence="2">Type II secretion system protein H</fullName>
    </recommendedName>
    <alternativeName>
        <fullName evidence="10">General secretion pathway protein H</fullName>
    </alternativeName>
</protein>
<comment type="similarity">
    <text evidence="9">Belongs to the GSP H family.</text>
</comment>
<evidence type="ECO:0000256" key="9">
    <source>
        <dbReference type="ARBA" id="ARBA00025772"/>
    </source>
</evidence>
<dbReference type="InterPro" id="IPR045584">
    <property type="entry name" value="Pilin-like"/>
</dbReference>
<keyword evidence="8 11" id="KW-0472">Membrane</keyword>
<dbReference type="EMBL" id="JAEPBG010000003">
    <property type="protein sequence ID" value="MBK4734811.1"/>
    <property type="molecule type" value="Genomic_DNA"/>
</dbReference>
<dbReference type="InterPro" id="IPR022346">
    <property type="entry name" value="T2SS_GspH"/>
</dbReference>
<evidence type="ECO:0000256" key="10">
    <source>
        <dbReference type="ARBA" id="ARBA00030775"/>
    </source>
</evidence>
<organism evidence="13 14">
    <name type="scientific">Noviherbaspirillum pedocola</name>
    <dbReference type="NCBI Taxonomy" id="2801341"/>
    <lineage>
        <taxon>Bacteria</taxon>
        <taxon>Pseudomonadati</taxon>
        <taxon>Pseudomonadota</taxon>
        <taxon>Betaproteobacteria</taxon>
        <taxon>Burkholderiales</taxon>
        <taxon>Oxalobacteraceae</taxon>
        <taxon>Noviherbaspirillum</taxon>
    </lineage>
</organism>
<feature type="domain" description="General secretion pathway GspH" evidence="12">
    <location>
        <begin position="45"/>
        <end position="155"/>
    </location>
</feature>
<evidence type="ECO:0000256" key="8">
    <source>
        <dbReference type="ARBA" id="ARBA00023136"/>
    </source>
</evidence>
<gene>
    <name evidence="13" type="ORF">JJB74_09365</name>
</gene>
<feature type="transmembrane region" description="Helical" evidence="11">
    <location>
        <begin position="6"/>
        <end position="28"/>
    </location>
</feature>
<evidence type="ECO:0000256" key="5">
    <source>
        <dbReference type="ARBA" id="ARBA00022519"/>
    </source>
</evidence>
<dbReference type="GO" id="GO:0015627">
    <property type="term" value="C:type II protein secretion system complex"/>
    <property type="evidence" value="ECO:0007669"/>
    <property type="project" value="InterPro"/>
</dbReference>
<comment type="subcellular location">
    <subcellularLocation>
        <location evidence="1">Cell inner membrane</location>
        <topology evidence="1">Single-pass membrane protein</topology>
    </subcellularLocation>
</comment>
<evidence type="ECO:0000313" key="13">
    <source>
        <dbReference type="EMBL" id="MBK4734811.1"/>
    </source>
</evidence>